<dbReference type="GO" id="GO:0003964">
    <property type="term" value="F:RNA-directed DNA polymerase activity"/>
    <property type="evidence" value="ECO:0007669"/>
    <property type="project" value="UniProtKB-KW"/>
</dbReference>
<dbReference type="EMBL" id="BLAL01000215">
    <property type="protein sequence ID" value="GES92653.1"/>
    <property type="molecule type" value="Genomic_DNA"/>
</dbReference>
<protein>
    <submittedName>
        <fullName evidence="2">RNA-directed DNA polymerase from mobile element jockey-like</fullName>
    </submittedName>
</protein>
<comment type="caution">
    <text evidence="2">The sequence shown here is derived from an EMBL/GenBank/DDBJ whole genome shotgun (WGS) entry which is preliminary data.</text>
</comment>
<dbReference type="PANTHER" id="PTHR19446">
    <property type="entry name" value="REVERSE TRANSCRIPTASES"/>
    <property type="match status" value="1"/>
</dbReference>
<keyword evidence="2" id="KW-0695">RNA-directed DNA polymerase</keyword>
<dbReference type="AlphaFoldDB" id="A0A8H3LWS3"/>
<dbReference type="OrthoDB" id="10063195at2759"/>
<keyword evidence="2" id="KW-0808">Transferase</keyword>
<feature type="domain" description="Reverse transcriptase" evidence="1">
    <location>
        <begin position="73"/>
        <end position="268"/>
    </location>
</feature>
<dbReference type="PROSITE" id="PS50878">
    <property type="entry name" value="RT_POL"/>
    <property type="match status" value="1"/>
</dbReference>
<organism evidence="2 3">
    <name type="scientific">Rhizophagus clarus</name>
    <dbReference type="NCBI Taxonomy" id="94130"/>
    <lineage>
        <taxon>Eukaryota</taxon>
        <taxon>Fungi</taxon>
        <taxon>Fungi incertae sedis</taxon>
        <taxon>Mucoromycota</taxon>
        <taxon>Glomeromycotina</taxon>
        <taxon>Glomeromycetes</taxon>
        <taxon>Glomerales</taxon>
        <taxon>Glomeraceae</taxon>
        <taxon>Rhizophagus</taxon>
    </lineage>
</organism>
<accession>A0A8H3LWS3</accession>
<name>A0A8H3LWS3_9GLOM</name>
<keyword evidence="2" id="KW-0548">Nucleotidyltransferase</keyword>
<dbReference type="Pfam" id="PF00078">
    <property type="entry name" value="RVT_1"/>
    <property type="match status" value="1"/>
</dbReference>
<evidence type="ECO:0000313" key="3">
    <source>
        <dbReference type="Proteomes" id="UP000615446"/>
    </source>
</evidence>
<evidence type="ECO:0000259" key="1">
    <source>
        <dbReference type="PROSITE" id="PS50878"/>
    </source>
</evidence>
<reference evidence="2" key="1">
    <citation type="submission" date="2019-10" db="EMBL/GenBank/DDBJ databases">
        <title>Conservation and host-specific expression of non-tandemly repeated heterogenous ribosome RNA gene in arbuscular mycorrhizal fungi.</title>
        <authorList>
            <person name="Maeda T."/>
            <person name="Kobayashi Y."/>
            <person name="Nakagawa T."/>
            <person name="Ezawa T."/>
            <person name="Yamaguchi K."/>
            <person name="Bino T."/>
            <person name="Nishimoto Y."/>
            <person name="Shigenobu S."/>
            <person name="Kawaguchi M."/>
        </authorList>
    </citation>
    <scope>NUCLEOTIDE SEQUENCE</scope>
    <source>
        <strain evidence="2">HR1</strain>
    </source>
</reference>
<dbReference type="Proteomes" id="UP000615446">
    <property type="component" value="Unassembled WGS sequence"/>
</dbReference>
<proteinExistence type="predicted"/>
<gene>
    <name evidence="2" type="ORF">RCL2_001941800</name>
</gene>
<dbReference type="InterPro" id="IPR000477">
    <property type="entry name" value="RT_dom"/>
</dbReference>
<sequence>MKSEGRWELLLHPDEVKSAATNTYATQFRKRNHIGHLKRNQQRLSTRHFRNSYHLLFHLPHNFVKVILTLYQVIYTTGLVPTEWCFSTIILIPKPDKFEYNMANVHPIILLDIVWKTFTKFISTQLANILQERDILYNVNYCGLKGQSTVTPIRLINNIIEDAKENSKELWIMLQDISKAFDSISLEFLSLALKHINLPPNAIFCIINLFRDRQIQVATAFGSSPIFQAEDGINQRDSLSPLLWKIYYDPLLTTVTSLPDRGYTIDCI</sequence>
<evidence type="ECO:0000313" key="2">
    <source>
        <dbReference type="EMBL" id="GES92653.1"/>
    </source>
</evidence>